<feature type="transmembrane region" description="Helical" evidence="7">
    <location>
        <begin position="353"/>
        <end position="376"/>
    </location>
</feature>
<feature type="transmembrane region" description="Helical" evidence="7">
    <location>
        <begin position="321"/>
        <end position="341"/>
    </location>
</feature>
<feature type="transmembrane region" description="Helical" evidence="7">
    <location>
        <begin position="423"/>
        <end position="444"/>
    </location>
</feature>
<feature type="transmembrane region" description="Helical" evidence="7">
    <location>
        <begin position="78"/>
        <end position="96"/>
    </location>
</feature>
<evidence type="ECO:0000313" key="9">
    <source>
        <dbReference type="EMBL" id="ARP79975.1"/>
    </source>
</evidence>
<dbReference type="PANTHER" id="PTHR42718">
    <property type="entry name" value="MAJOR FACILITATOR SUPERFAMILY MULTIDRUG TRANSPORTER MFSC"/>
    <property type="match status" value="1"/>
</dbReference>
<protein>
    <submittedName>
        <fullName evidence="9">MFS transporter</fullName>
    </submittedName>
</protein>
<evidence type="ECO:0000256" key="5">
    <source>
        <dbReference type="ARBA" id="ARBA00023136"/>
    </source>
</evidence>
<evidence type="ECO:0000256" key="7">
    <source>
        <dbReference type="SAM" id="Phobius"/>
    </source>
</evidence>
<dbReference type="InterPro" id="IPR020846">
    <property type="entry name" value="MFS_dom"/>
</dbReference>
<keyword evidence="2" id="KW-0813">Transport</keyword>
<gene>
    <name evidence="9" type="ORF">CAL12_03470</name>
</gene>
<dbReference type="PROSITE" id="PS50850">
    <property type="entry name" value="MFS"/>
    <property type="match status" value="1"/>
</dbReference>
<accession>A0A1W6YFU5</accession>
<evidence type="ECO:0000256" key="4">
    <source>
        <dbReference type="ARBA" id="ARBA00022989"/>
    </source>
</evidence>
<keyword evidence="4 7" id="KW-1133">Transmembrane helix</keyword>
<evidence type="ECO:0000256" key="1">
    <source>
        <dbReference type="ARBA" id="ARBA00004141"/>
    </source>
</evidence>
<feature type="transmembrane region" description="Helical" evidence="7">
    <location>
        <begin position="194"/>
        <end position="215"/>
    </location>
</feature>
<feature type="region of interest" description="Disordered" evidence="6">
    <location>
        <begin position="1"/>
        <end position="31"/>
    </location>
</feature>
<evidence type="ECO:0000313" key="10">
    <source>
        <dbReference type="Proteomes" id="UP000194151"/>
    </source>
</evidence>
<dbReference type="KEGG" id="bgv:CAL12_03470"/>
<dbReference type="GO" id="GO:0016020">
    <property type="term" value="C:membrane"/>
    <property type="evidence" value="ECO:0007669"/>
    <property type="project" value="UniProtKB-SubCell"/>
</dbReference>
<dbReference type="InterPro" id="IPR036259">
    <property type="entry name" value="MFS_trans_sf"/>
</dbReference>
<feature type="transmembrane region" description="Helical" evidence="7">
    <location>
        <begin position="250"/>
        <end position="269"/>
    </location>
</feature>
<dbReference type="Gene3D" id="1.20.1720.10">
    <property type="entry name" value="Multidrug resistance protein D"/>
    <property type="match status" value="1"/>
</dbReference>
<dbReference type="Proteomes" id="UP000194151">
    <property type="component" value="Chromosome"/>
</dbReference>
<feature type="domain" description="Major facilitator superfamily (MFS) profile" evidence="8">
    <location>
        <begin position="42"/>
        <end position="473"/>
    </location>
</feature>
<dbReference type="PANTHER" id="PTHR42718:SF9">
    <property type="entry name" value="MAJOR FACILITATOR SUPERFAMILY MULTIDRUG TRANSPORTER MFSC"/>
    <property type="match status" value="1"/>
</dbReference>
<feature type="transmembrane region" description="Helical" evidence="7">
    <location>
        <begin position="382"/>
        <end position="402"/>
    </location>
</feature>
<dbReference type="Pfam" id="PF07690">
    <property type="entry name" value="MFS_1"/>
    <property type="match status" value="1"/>
</dbReference>
<dbReference type="EMBL" id="CP021108">
    <property type="protein sequence ID" value="ARP79975.1"/>
    <property type="molecule type" value="Genomic_DNA"/>
</dbReference>
<feature type="transmembrane region" description="Helical" evidence="7">
    <location>
        <begin position="108"/>
        <end position="127"/>
    </location>
</feature>
<evidence type="ECO:0000256" key="6">
    <source>
        <dbReference type="SAM" id="MobiDB-lite"/>
    </source>
</evidence>
<reference evidence="9 10" key="1">
    <citation type="submission" date="2017-05" db="EMBL/GenBank/DDBJ databases">
        <title>Complete and WGS of Bordetella genogroups.</title>
        <authorList>
            <person name="Spilker T."/>
            <person name="LiPuma J."/>
        </authorList>
    </citation>
    <scope>NUCLEOTIDE SEQUENCE [LARGE SCALE GENOMIC DNA]</scope>
    <source>
        <strain evidence="9 10">AU19157</strain>
    </source>
</reference>
<dbReference type="AlphaFoldDB" id="A0A1W6YFU5"/>
<dbReference type="GO" id="GO:0022857">
    <property type="term" value="F:transmembrane transporter activity"/>
    <property type="evidence" value="ECO:0007669"/>
    <property type="project" value="InterPro"/>
</dbReference>
<dbReference type="SUPFAM" id="SSF103473">
    <property type="entry name" value="MFS general substrate transporter"/>
    <property type="match status" value="1"/>
</dbReference>
<comment type="subcellular location">
    <subcellularLocation>
        <location evidence="1">Membrane</location>
        <topology evidence="1">Multi-pass membrane protein</topology>
    </subcellularLocation>
</comment>
<proteinExistence type="predicted"/>
<dbReference type="OrthoDB" id="9807274at2"/>
<evidence type="ECO:0000259" key="8">
    <source>
        <dbReference type="PROSITE" id="PS50850"/>
    </source>
</evidence>
<feature type="transmembrane region" description="Helical" evidence="7">
    <location>
        <begin position="450"/>
        <end position="469"/>
    </location>
</feature>
<keyword evidence="5 7" id="KW-0472">Membrane</keyword>
<evidence type="ECO:0000256" key="2">
    <source>
        <dbReference type="ARBA" id="ARBA00022448"/>
    </source>
</evidence>
<dbReference type="STRING" id="1416806.CAL12_03470"/>
<keyword evidence="3 7" id="KW-0812">Transmembrane</keyword>
<dbReference type="Gene3D" id="1.20.1250.20">
    <property type="entry name" value="MFS general substrate transporter like domains"/>
    <property type="match status" value="1"/>
</dbReference>
<sequence>MLPSMSRPVPSPSPKIASSMPSQQPADAQDTDGLPLPRRIAAVAAVLGGGVLVVLDGAIANIALPEISRQLQATPADAIWIVTAYQLAVVMFLLPASAVGERYGYRRIFAGGVALFTVASVLCALAPSLPWLVAARCLQGLGSAAVMPLGLALLRFTYPRHLLARSIAWNALAVAAASAAGPTIGALILSAANWPWLFAVNLPIGMLVLAACAALPTPAPSNRRVDAWSIALNAAMFASFVLGSDRVVMQPGQGGALLAFALICMVLLVRRETSQSAPLIPLDLLRVPSFRASIVASVCCFTGQMAAFVALPFYIQHELDQSAVTAGLLMIPWPLAVMLAAPLSARLAQRVPGAWLCAAGSACLASGLAMCALWPLHGNPALPIAVFTSIAGLGFGFFQTPNNQNMLLSAPKERSGAAGGAQGTARLTGLTLGSLLMSLMFALLPSHDAVHWGLASAALAALGGSVASLSRRR</sequence>
<evidence type="ECO:0000256" key="3">
    <source>
        <dbReference type="ARBA" id="ARBA00022692"/>
    </source>
</evidence>
<dbReference type="CDD" id="cd17321">
    <property type="entry name" value="MFS_MMR_MDR_like"/>
    <property type="match status" value="1"/>
</dbReference>
<feature type="transmembrane region" description="Helical" evidence="7">
    <location>
        <begin position="290"/>
        <end position="315"/>
    </location>
</feature>
<dbReference type="InterPro" id="IPR011701">
    <property type="entry name" value="MFS"/>
</dbReference>
<organism evidence="9 10">
    <name type="scientific">Bordetella genomosp. 8</name>
    <dbReference type="NCBI Taxonomy" id="1416806"/>
    <lineage>
        <taxon>Bacteria</taxon>
        <taxon>Pseudomonadati</taxon>
        <taxon>Pseudomonadota</taxon>
        <taxon>Betaproteobacteria</taxon>
        <taxon>Burkholderiales</taxon>
        <taxon>Alcaligenaceae</taxon>
        <taxon>Bordetella</taxon>
    </lineage>
</organism>
<feature type="transmembrane region" description="Helical" evidence="7">
    <location>
        <begin position="166"/>
        <end position="188"/>
    </location>
</feature>
<feature type="transmembrane region" description="Helical" evidence="7">
    <location>
        <begin position="40"/>
        <end position="63"/>
    </location>
</feature>
<keyword evidence="10" id="KW-1185">Reference proteome</keyword>
<name>A0A1W6YFU5_9BORD</name>